<dbReference type="RefSeq" id="WP_011458422.1">
    <property type="nucleotide sequence ID" value="NC_007899.1"/>
</dbReference>
<evidence type="ECO:0000313" key="2">
    <source>
        <dbReference type="Proteomes" id="UP000001260"/>
    </source>
</evidence>
<organism evidence="1 2">
    <name type="scientific">Chlamydia felis (strain Fe/C-56)</name>
    <name type="common">Chlamydophila felis</name>
    <dbReference type="NCBI Taxonomy" id="264202"/>
    <lineage>
        <taxon>Bacteria</taxon>
        <taxon>Pseudomonadati</taxon>
        <taxon>Chlamydiota</taxon>
        <taxon>Chlamydiia</taxon>
        <taxon>Chlamydiales</taxon>
        <taxon>Chlamydiaceae</taxon>
        <taxon>Chlamydia/Chlamydophila group</taxon>
        <taxon>Chlamydia</taxon>
    </lineage>
</organism>
<dbReference type="EMBL" id="AP006861">
    <property type="protein sequence ID" value="BAE81647.1"/>
    <property type="molecule type" value="Genomic_DNA"/>
</dbReference>
<dbReference type="Proteomes" id="UP000001260">
    <property type="component" value="Chromosome"/>
</dbReference>
<dbReference type="AlphaFoldDB" id="Q252Z1"/>
<accession>Q252Z1</accession>
<protein>
    <submittedName>
        <fullName evidence="1">Uncharacterized protein</fullName>
    </submittedName>
</protein>
<sequence length="86" mass="10006">MLIRLFFGIPLTKELRGIHQTPLTVAIFQRKEYLGIYSPAEPSLHVVNLERYYRQAQEILEKTTQGRHLSNKEISLIVFPEILIGK</sequence>
<dbReference type="STRING" id="264202.gene:10544708"/>
<keyword evidence="2" id="KW-1185">Reference proteome</keyword>
<evidence type="ECO:0000313" key="1">
    <source>
        <dbReference type="EMBL" id="BAE81647.1"/>
    </source>
</evidence>
<name>Q252Z1_CHLFF</name>
<dbReference type="KEGG" id="cfe:BAE81647.1"/>
<dbReference type="HOGENOM" id="CLU_175369_0_0_0"/>
<dbReference type="OrthoDB" id="18156at2"/>
<proteinExistence type="predicted"/>
<gene>
    <name evidence="1" type="ordered locus">CF0875</name>
</gene>
<reference evidence="1 2" key="1">
    <citation type="journal article" date="2006" name="DNA Res.">
        <title>Genome sequence of the cat pathogen, Chlamydophila felis.</title>
        <authorList>
            <person name="Azuma Y."/>
            <person name="Hirakawa H."/>
            <person name="Yamashita A."/>
            <person name="Cai Y."/>
            <person name="Rahman M.A."/>
            <person name="Suzuki H."/>
            <person name="Mitaku S."/>
            <person name="Toh H."/>
            <person name="Goto S."/>
            <person name="Murakami T."/>
            <person name="Sugi K."/>
            <person name="Hayashi H."/>
            <person name="Fukushi H."/>
            <person name="Hattori M."/>
            <person name="Kuhara S."/>
            <person name="Shirai M."/>
        </authorList>
    </citation>
    <scope>NUCLEOTIDE SEQUENCE [LARGE SCALE GENOMIC DNA]</scope>
    <source>
        <strain evidence="1 2">Fe/C-56</strain>
    </source>
</reference>